<evidence type="ECO:0000256" key="1">
    <source>
        <dbReference type="SAM" id="Phobius"/>
    </source>
</evidence>
<dbReference type="RefSeq" id="WP_111469223.1">
    <property type="nucleotide sequence ID" value="NZ_QLIX01000004.1"/>
</dbReference>
<organism evidence="2 3">
    <name type="scientific">Roseicella frigidaeris</name>
    <dbReference type="NCBI Taxonomy" id="2230885"/>
    <lineage>
        <taxon>Bacteria</taxon>
        <taxon>Pseudomonadati</taxon>
        <taxon>Pseudomonadota</taxon>
        <taxon>Alphaproteobacteria</taxon>
        <taxon>Acetobacterales</taxon>
        <taxon>Roseomonadaceae</taxon>
        <taxon>Roseicella</taxon>
    </lineage>
</organism>
<name>A0A327MAQ9_9PROT</name>
<keyword evidence="1" id="KW-0472">Membrane</keyword>
<dbReference type="GO" id="GO:0015385">
    <property type="term" value="F:sodium:proton antiporter activity"/>
    <property type="evidence" value="ECO:0007669"/>
    <property type="project" value="TreeGrafter"/>
</dbReference>
<comment type="caution">
    <text evidence="2">The sequence shown here is derived from an EMBL/GenBank/DDBJ whole genome shotgun (WGS) entry which is preliminary data.</text>
</comment>
<proteinExistence type="predicted"/>
<accession>A0A327MAQ9</accession>
<dbReference type="Pfam" id="PF03334">
    <property type="entry name" value="PhaG_MnhG_YufB"/>
    <property type="match status" value="1"/>
</dbReference>
<dbReference type="InterPro" id="IPR005133">
    <property type="entry name" value="PhaG_MnhG_YufB"/>
</dbReference>
<keyword evidence="1" id="KW-0812">Transmembrane</keyword>
<keyword evidence="1" id="KW-1133">Transmembrane helix</keyword>
<keyword evidence="3" id="KW-1185">Reference proteome</keyword>
<sequence>MTPEAAALPWIVVVPVCLLLLIGAGLTLVGAFGLLRLNSFYARVHAPTLGTSYGMGCILLASMLFFSALGTRLVIHEIAIGAFVILTTPVTLMLVARAAMHRDRLEGQRGVPQAARPD</sequence>
<evidence type="ECO:0000313" key="3">
    <source>
        <dbReference type="Proteomes" id="UP000249065"/>
    </source>
</evidence>
<gene>
    <name evidence="2" type="ORF">DOO78_08020</name>
</gene>
<dbReference type="AlphaFoldDB" id="A0A327MAQ9"/>
<dbReference type="OrthoDB" id="4427992at2"/>
<dbReference type="EMBL" id="QLIX01000004">
    <property type="protein sequence ID" value="RAI59535.1"/>
    <property type="molecule type" value="Genomic_DNA"/>
</dbReference>
<dbReference type="PANTHER" id="PTHR34703">
    <property type="entry name" value="ANTIPORTER SUBUNIT MNHG2-RELATED"/>
    <property type="match status" value="1"/>
</dbReference>
<dbReference type="PANTHER" id="PTHR34703:SF1">
    <property type="entry name" value="ANTIPORTER SUBUNIT MNHG2-RELATED"/>
    <property type="match status" value="1"/>
</dbReference>
<dbReference type="NCBIfam" id="TIGR01300">
    <property type="entry name" value="CPA3_mnhG_phaG"/>
    <property type="match status" value="1"/>
</dbReference>
<feature type="transmembrane region" description="Helical" evidence="1">
    <location>
        <begin position="6"/>
        <end position="35"/>
    </location>
</feature>
<evidence type="ECO:0000313" key="2">
    <source>
        <dbReference type="EMBL" id="RAI59535.1"/>
    </source>
</evidence>
<feature type="transmembrane region" description="Helical" evidence="1">
    <location>
        <begin position="47"/>
        <end position="66"/>
    </location>
</feature>
<protein>
    <submittedName>
        <fullName evidence="2">Cation:proton antiporter</fullName>
    </submittedName>
</protein>
<feature type="transmembrane region" description="Helical" evidence="1">
    <location>
        <begin position="78"/>
        <end position="99"/>
    </location>
</feature>
<dbReference type="Proteomes" id="UP000249065">
    <property type="component" value="Unassembled WGS sequence"/>
</dbReference>
<reference evidence="3" key="1">
    <citation type="submission" date="2018-06" db="EMBL/GenBank/DDBJ databases">
        <authorList>
            <person name="Khan S.A."/>
        </authorList>
    </citation>
    <scope>NUCLEOTIDE SEQUENCE [LARGE SCALE GENOMIC DNA]</scope>
    <source>
        <strain evidence="3">DB-1506</strain>
    </source>
</reference>